<dbReference type="GO" id="GO:0005759">
    <property type="term" value="C:mitochondrial matrix"/>
    <property type="evidence" value="ECO:0007669"/>
    <property type="project" value="InterPro"/>
</dbReference>
<evidence type="ECO:0000256" key="1">
    <source>
        <dbReference type="SAM" id="MobiDB-lite"/>
    </source>
</evidence>
<organism evidence="2 3">
    <name type="scientific">Peltaster fructicola</name>
    <dbReference type="NCBI Taxonomy" id="286661"/>
    <lineage>
        <taxon>Eukaryota</taxon>
        <taxon>Fungi</taxon>
        <taxon>Dikarya</taxon>
        <taxon>Ascomycota</taxon>
        <taxon>Pezizomycotina</taxon>
        <taxon>Dothideomycetes</taxon>
        <taxon>Dothideomycetes incertae sedis</taxon>
        <taxon>Peltaster</taxon>
    </lineage>
</organism>
<dbReference type="InterPro" id="IPR036561">
    <property type="entry name" value="MAM33_sf"/>
</dbReference>
<dbReference type="InterPro" id="IPR003428">
    <property type="entry name" value="MAM33"/>
</dbReference>
<dbReference type="OrthoDB" id="278212at2759"/>
<reference evidence="2 3" key="1">
    <citation type="journal article" date="2016" name="Sci. Rep.">
        <title>Peltaster fructicola genome reveals evolution from an invasive phytopathogen to an ectophytic parasite.</title>
        <authorList>
            <person name="Xu C."/>
            <person name="Chen H."/>
            <person name="Gleason M.L."/>
            <person name="Xu J.R."/>
            <person name="Liu H."/>
            <person name="Zhang R."/>
            <person name="Sun G."/>
        </authorList>
    </citation>
    <scope>NUCLEOTIDE SEQUENCE [LARGE SCALE GENOMIC DNA]</scope>
    <source>
        <strain evidence="2 3">LNHT1506</strain>
    </source>
</reference>
<dbReference type="EMBL" id="CP051142">
    <property type="protein sequence ID" value="QIX00137.1"/>
    <property type="molecule type" value="Genomic_DNA"/>
</dbReference>
<evidence type="ECO:0008006" key="4">
    <source>
        <dbReference type="Google" id="ProtNLM"/>
    </source>
</evidence>
<dbReference type="PANTHER" id="PTHR10826">
    <property type="entry name" value="COMPLEMENT COMPONENT 1"/>
    <property type="match status" value="1"/>
</dbReference>
<dbReference type="AlphaFoldDB" id="A0A6H0XZG0"/>
<dbReference type="PANTHER" id="PTHR10826:SF1">
    <property type="entry name" value="COMPLEMENT COMPONENT 1 Q SUBCOMPONENT-BINDING PROTEIN, MITOCHONDRIAL"/>
    <property type="match status" value="1"/>
</dbReference>
<feature type="region of interest" description="Disordered" evidence="1">
    <location>
        <begin position="147"/>
        <end position="203"/>
    </location>
</feature>
<evidence type="ECO:0000313" key="3">
    <source>
        <dbReference type="Proteomes" id="UP000503462"/>
    </source>
</evidence>
<dbReference type="Proteomes" id="UP000503462">
    <property type="component" value="Chromosome 4"/>
</dbReference>
<gene>
    <name evidence="2" type="ORF">AMS68_005654</name>
</gene>
<evidence type="ECO:0000313" key="2">
    <source>
        <dbReference type="EMBL" id="QIX00137.1"/>
    </source>
</evidence>
<dbReference type="GO" id="GO:0042256">
    <property type="term" value="P:cytosolic ribosome assembly"/>
    <property type="evidence" value="ECO:0007669"/>
    <property type="project" value="TreeGrafter"/>
</dbReference>
<protein>
    <recommendedName>
        <fullName evidence="4">Mitochondrial glyco protein</fullName>
    </recommendedName>
</protein>
<dbReference type="Pfam" id="PF02330">
    <property type="entry name" value="MAM33"/>
    <property type="match status" value="1"/>
</dbReference>
<keyword evidence="3" id="KW-1185">Reference proteome</keyword>
<dbReference type="Gene3D" id="3.10.280.10">
    <property type="entry name" value="Mitochondrial glycoprotein"/>
    <property type="match status" value="1"/>
</dbReference>
<sequence>MFAARIVARAAPRFASRTLTASSRITIASTSRQVQARLQVPSTVSKYFSTSRPRFDASAQELAAKLENELSLENEGSEGVATLSEENVKSFLEGHDWELVDVEGESGVKLTRKYDDETIEVQFTVADFPPQYGEEDEMDEALLDEEDLDGQSGGANSKAAVAQGRTSGGNIKVGQNDNVAPGDRDELRDAEDENAGSQQPFPASVTVNIRRQGKQGVLRFELVAEDGEFSVQAITPLTDAEAAAAEQSGYTGAEKSWNGPPFQQLDEELQSFFENYLSERGIDSALALIVPDYIDVKEQKEYLGWLKKVRDFVD</sequence>
<dbReference type="SUPFAM" id="SSF54529">
    <property type="entry name" value="Mitochondrial glycoprotein MAM33-like"/>
    <property type="match status" value="1"/>
</dbReference>
<feature type="compositionally biased region" description="Polar residues" evidence="1">
    <location>
        <begin position="164"/>
        <end position="178"/>
    </location>
</feature>
<proteinExistence type="predicted"/>
<name>A0A6H0XZG0_9PEZI</name>
<accession>A0A6H0XZG0</accession>